<dbReference type="Gene3D" id="3.40.50.10170">
    <property type="match status" value="1"/>
</dbReference>
<dbReference type="STRING" id="530584.SAMN05421630_101143"/>
<dbReference type="PANTHER" id="PTHR33434:SF2">
    <property type="entry name" value="FATTY ACID-BINDING PROTEIN TM_1468"/>
    <property type="match status" value="1"/>
</dbReference>
<dbReference type="GO" id="GO:0008289">
    <property type="term" value="F:lipid binding"/>
    <property type="evidence" value="ECO:0007669"/>
    <property type="project" value="UniProtKB-KW"/>
</dbReference>
<dbReference type="RefSeq" id="WP_091794939.1">
    <property type="nucleotide sequence ID" value="NZ_CP016353.1"/>
</dbReference>
<sequence length="287" mass="29775">MPVAVVTDSTAHLPEGFAERHGIRVVPCHVLIDGVAALDGVEVGPAALAEALRQRHIVTTSRPAPSAFASAFRAALADGADTVVSVHLSKRLSGTWESAVLAAQEVGPDRVRVVDSRTTAMGLGFAALHAANVASAGAGGEQVEAAAVAAAERSDTFFVVETLEYLRRGGRIGPAAALLGTALAVKPVLRVEEGEIRPLEKVRTMHRAVARLLDLAARSAGDEAIEVAVHHLASPERAAELATRLEEMLPRSQGCVVSELGAVVGAHTGPGVLGIVVQRPESVPVRR</sequence>
<gene>
    <name evidence="2" type="ORF">SAMN05421630_101143</name>
</gene>
<dbReference type="Proteomes" id="UP000199494">
    <property type="component" value="Unassembled WGS sequence"/>
</dbReference>
<protein>
    <submittedName>
        <fullName evidence="2">EDD domain protein, DegV family</fullName>
    </submittedName>
</protein>
<dbReference type="OrthoDB" id="9760324at2"/>
<dbReference type="Pfam" id="PF02645">
    <property type="entry name" value="DegV"/>
    <property type="match status" value="1"/>
</dbReference>
<proteinExistence type="predicted"/>
<dbReference type="InterPro" id="IPR050270">
    <property type="entry name" value="DegV_domain_contain"/>
</dbReference>
<reference evidence="2 3" key="1">
    <citation type="submission" date="2016-10" db="EMBL/GenBank/DDBJ databases">
        <authorList>
            <person name="de Groot N.N."/>
        </authorList>
    </citation>
    <scope>NUCLEOTIDE SEQUENCE [LARGE SCALE GENOMIC DNA]</scope>
    <source>
        <strain evidence="2 3">CGMCC 4.5506</strain>
    </source>
</reference>
<keyword evidence="3" id="KW-1185">Reference proteome</keyword>
<keyword evidence="1" id="KW-0446">Lipid-binding</keyword>
<dbReference type="AlphaFoldDB" id="A0A222VMC8"/>
<dbReference type="KEGG" id="pmad:BAY61_08910"/>
<organism evidence="2 3">
    <name type="scientific">Prauserella marina</name>
    <dbReference type="NCBI Taxonomy" id="530584"/>
    <lineage>
        <taxon>Bacteria</taxon>
        <taxon>Bacillati</taxon>
        <taxon>Actinomycetota</taxon>
        <taxon>Actinomycetes</taxon>
        <taxon>Pseudonocardiales</taxon>
        <taxon>Pseudonocardiaceae</taxon>
        <taxon>Prauserella</taxon>
    </lineage>
</organism>
<evidence type="ECO:0000313" key="2">
    <source>
        <dbReference type="EMBL" id="SDC03166.1"/>
    </source>
</evidence>
<dbReference type="InterPro" id="IPR003797">
    <property type="entry name" value="DegV"/>
</dbReference>
<dbReference type="PROSITE" id="PS51482">
    <property type="entry name" value="DEGV"/>
    <property type="match status" value="1"/>
</dbReference>
<dbReference type="InterPro" id="IPR043168">
    <property type="entry name" value="DegV_C"/>
</dbReference>
<dbReference type="PANTHER" id="PTHR33434">
    <property type="entry name" value="DEGV DOMAIN-CONTAINING PROTEIN DR_1986-RELATED"/>
    <property type="match status" value="1"/>
</dbReference>
<dbReference type="NCBIfam" id="TIGR00762">
    <property type="entry name" value="DegV"/>
    <property type="match status" value="1"/>
</dbReference>
<accession>A0A222VMC8</accession>
<dbReference type="SUPFAM" id="SSF82549">
    <property type="entry name" value="DAK1/DegV-like"/>
    <property type="match status" value="1"/>
</dbReference>
<name>A0A222VMC8_9PSEU</name>
<dbReference type="EMBL" id="FMZE01000001">
    <property type="protein sequence ID" value="SDC03166.1"/>
    <property type="molecule type" value="Genomic_DNA"/>
</dbReference>
<dbReference type="Gene3D" id="3.30.1180.10">
    <property type="match status" value="1"/>
</dbReference>
<evidence type="ECO:0000313" key="3">
    <source>
        <dbReference type="Proteomes" id="UP000199494"/>
    </source>
</evidence>
<evidence type="ECO:0000256" key="1">
    <source>
        <dbReference type="ARBA" id="ARBA00023121"/>
    </source>
</evidence>